<feature type="compositionally biased region" description="Basic and acidic residues" evidence="6">
    <location>
        <begin position="232"/>
        <end position="244"/>
    </location>
</feature>
<feature type="compositionally biased region" description="Basic and acidic residues" evidence="6">
    <location>
        <begin position="781"/>
        <end position="801"/>
    </location>
</feature>
<accession>D7FJM8</accession>
<dbReference type="PROSITE" id="PS00039">
    <property type="entry name" value="DEAD_ATP_HELICASE"/>
    <property type="match status" value="1"/>
</dbReference>
<feature type="compositionally biased region" description="Acidic residues" evidence="6">
    <location>
        <begin position="197"/>
        <end position="221"/>
    </location>
</feature>
<evidence type="ECO:0000313" key="11">
    <source>
        <dbReference type="Proteomes" id="UP000002630"/>
    </source>
</evidence>
<keyword evidence="4" id="KW-0067">ATP-binding</keyword>
<evidence type="ECO:0000256" key="1">
    <source>
        <dbReference type="ARBA" id="ARBA00022741"/>
    </source>
</evidence>
<dbReference type="AlphaFoldDB" id="D7FJM8"/>
<dbReference type="SMART" id="SM00487">
    <property type="entry name" value="DEXDc"/>
    <property type="match status" value="1"/>
</dbReference>
<evidence type="ECO:0000256" key="5">
    <source>
        <dbReference type="PROSITE-ProRule" id="PRU00552"/>
    </source>
</evidence>
<feature type="compositionally biased region" description="Low complexity" evidence="6">
    <location>
        <begin position="32"/>
        <end position="43"/>
    </location>
</feature>
<feature type="region of interest" description="Disordered" evidence="6">
    <location>
        <begin position="289"/>
        <end position="309"/>
    </location>
</feature>
<dbReference type="PROSITE" id="PS51192">
    <property type="entry name" value="HELICASE_ATP_BIND_1"/>
    <property type="match status" value="1"/>
</dbReference>
<dbReference type="InterPro" id="IPR014001">
    <property type="entry name" value="Helicase_ATP-bd"/>
</dbReference>
<dbReference type="InterPro" id="IPR027417">
    <property type="entry name" value="P-loop_NTPase"/>
</dbReference>
<evidence type="ECO:0000259" key="7">
    <source>
        <dbReference type="PROSITE" id="PS51192"/>
    </source>
</evidence>
<dbReference type="GO" id="GO:0005829">
    <property type="term" value="C:cytosol"/>
    <property type="evidence" value="ECO:0007669"/>
    <property type="project" value="TreeGrafter"/>
</dbReference>
<evidence type="ECO:0000259" key="8">
    <source>
        <dbReference type="PROSITE" id="PS51194"/>
    </source>
</evidence>
<feature type="domain" description="Helicase ATP-binding" evidence="7">
    <location>
        <begin position="338"/>
        <end position="513"/>
    </location>
</feature>
<dbReference type="InterPro" id="IPR000629">
    <property type="entry name" value="RNA-helicase_DEAD-box_CS"/>
</dbReference>
<evidence type="ECO:0000256" key="6">
    <source>
        <dbReference type="SAM" id="MobiDB-lite"/>
    </source>
</evidence>
<dbReference type="EMBL" id="FN649760">
    <property type="protein sequence ID" value="CBJ29130.1"/>
    <property type="molecule type" value="Genomic_DNA"/>
</dbReference>
<keyword evidence="3 10" id="KW-0347">Helicase</keyword>
<dbReference type="Pfam" id="PF00270">
    <property type="entry name" value="DEAD"/>
    <property type="match status" value="1"/>
</dbReference>
<dbReference type="OrthoDB" id="10259843at2759"/>
<feature type="compositionally biased region" description="Acidic residues" evidence="6">
    <location>
        <begin position="14"/>
        <end position="30"/>
    </location>
</feature>
<dbReference type="GO" id="GO:0003724">
    <property type="term" value="F:RNA helicase activity"/>
    <property type="evidence" value="ECO:0007669"/>
    <property type="project" value="InterPro"/>
</dbReference>
<keyword evidence="1" id="KW-0547">Nucleotide-binding</keyword>
<dbReference type="InterPro" id="IPR014014">
    <property type="entry name" value="RNA_helicase_DEAD_Q_motif"/>
</dbReference>
<proteinExistence type="predicted"/>
<feature type="short sequence motif" description="Q motif" evidence="5">
    <location>
        <begin position="307"/>
        <end position="335"/>
    </location>
</feature>
<keyword evidence="11" id="KW-1185">Reference proteome</keyword>
<dbReference type="CDD" id="cd18787">
    <property type="entry name" value="SF2_C_DEAD"/>
    <property type="match status" value="1"/>
</dbReference>
<feature type="region of interest" description="Disordered" evidence="6">
    <location>
        <begin position="772"/>
        <end position="944"/>
    </location>
</feature>
<feature type="compositionally biased region" description="Low complexity" evidence="6">
    <location>
        <begin position="295"/>
        <end position="306"/>
    </location>
</feature>
<dbReference type="InterPro" id="IPR050079">
    <property type="entry name" value="DEAD_box_RNA_helicase"/>
</dbReference>
<dbReference type="GO" id="GO:0003676">
    <property type="term" value="F:nucleic acid binding"/>
    <property type="evidence" value="ECO:0007669"/>
    <property type="project" value="InterPro"/>
</dbReference>
<feature type="compositionally biased region" description="Basic and acidic residues" evidence="6">
    <location>
        <begin position="110"/>
        <end position="130"/>
    </location>
</feature>
<evidence type="ECO:0000256" key="2">
    <source>
        <dbReference type="ARBA" id="ARBA00022801"/>
    </source>
</evidence>
<feature type="compositionally biased region" description="Polar residues" evidence="6">
    <location>
        <begin position="835"/>
        <end position="844"/>
    </location>
</feature>
<feature type="compositionally biased region" description="Acidic residues" evidence="6">
    <location>
        <begin position="172"/>
        <end position="181"/>
    </location>
</feature>
<dbReference type="InterPro" id="IPR011545">
    <property type="entry name" value="DEAD/DEAH_box_helicase_dom"/>
</dbReference>
<feature type="compositionally biased region" description="Acidic residues" evidence="6">
    <location>
        <begin position="259"/>
        <end position="277"/>
    </location>
</feature>
<dbReference type="InParanoid" id="D7FJM8"/>
<dbReference type="PROSITE" id="PS51194">
    <property type="entry name" value="HELICASE_CTER"/>
    <property type="match status" value="1"/>
</dbReference>
<dbReference type="Gene3D" id="3.40.50.300">
    <property type="entry name" value="P-loop containing nucleotide triphosphate hydrolases"/>
    <property type="match status" value="2"/>
</dbReference>
<evidence type="ECO:0000256" key="3">
    <source>
        <dbReference type="ARBA" id="ARBA00022806"/>
    </source>
</evidence>
<reference evidence="10 11" key="1">
    <citation type="journal article" date="2010" name="Nature">
        <title>The Ectocarpus genome and the independent evolution of multicellularity in brown algae.</title>
        <authorList>
            <person name="Cock J.M."/>
            <person name="Sterck L."/>
            <person name="Rouze P."/>
            <person name="Scornet D."/>
            <person name="Allen A.E."/>
            <person name="Amoutzias G."/>
            <person name="Anthouard V."/>
            <person name="Artiguenave F."/>
            <person name="Aury J.M."/>
            <person name="Badger J.H."/>
            <person name="Beszteri B."/>
            <person name="Billiau K."/>
            <person name="Bonnet E."/>
            <person name="Bothwell J.H."/>
            <person name="Bowler C."/>
            <person name="Boyen C."/>
            <person name="Brownlee C."/>
            <person name="Carrano C.J."/>
            <person name="Charrier B."/>
            <person name="Cho G.Y."/>
            <person name="Coelho S.M."/>
            <person name="Collen J."/>
            <person name="Corre E."/>
            <person name="Da Silva C."/>
            <person name="Delage L."/>
            <person name="Delaroque N."/>
            <person name="Dittami S.M."/>
            <person name="Doulbeau S."/>
            <person name="Elias M."/>
            <person name="Farnham G."/>
            <person name="Gachon C.M."/>
            <person name="Gschloessl B."/>
            <person name="Heesch S."/>
            <person name="Jabbari K."/>
            <person name="Jubin C."/>
            <person name="Kawai H."/>
            <person name="Kimura K."/>
            <person name="Kloareg B."/>
            <person name="Kupper F.C."/>
            <person name="Lang D."/>
            <person name="Le Bail A."/>
            <person name="Leblanc C."/>
            <person name="Lerouge P."/>
            <person name="Lohr M."/>
            <person name="Lopez P.J."/>
            <person name="Martens C."/>
            <person name="Maumus F."/>
            <person name="Michel G."/>
            <person name="Miranda-Saavedra D."/>
            <person name="Morales J."/>
            <person name="Moreau H."/>
            <person name="Motomura T."/>
            <person name="Nagasato C."/>
            <person name="Napoli C.A."/>
            <person name="Nelson D.R."/>
            <person name="Nyvall-Collen P."/>
            <person name="Peters A.F."/>
            <person name="Pommier C."/>
            <person name="Potin P."/>
            <person name="Poulain J."/>
            <person name="Quesneville H."/>
            <person name="Read B."/>
            <person name="Rensing S.A."/>
            <person name="Ritter A."/>
            <person name="Rousvoal S."/>
            <person name="Samanta M."/>
            <person name="Samson G."/>
            <person name="Schroeder D.C."/>
            <person name="Segurens B."/>
            <person name="Strittmatter M."/>
            <person name="Tonon T."/>
            <person name="Tregear J.W."/>
            <person name="Valentin K."/>
            <person name="von Dassow P."/>
            <person name="Yamagishi T."/>
            <person name="Van de Peer Y."/>
            <person name="Wincker P."/>
        </authorList>
    </citation>
    <scope>NUCLEOTIDE SEQUENCE [LARGE SCALE GENOMIC DNA]</scope>
    <source>
        <strain evidence="11">Ec32 / CCAP1310/4</strain>
    </source>
</reference>
<dbReference type="Proteomes" id="UP000002630">
    <property type="component" value="Unassembled WGS sequence"/>
</dbReference>
<feature type="compositionally biased region" description="Basic residues" evidence="6">
    <location>
        <begin position="922"/>
        <end position="944"/>
    </location>
</feature>
<gene>
    <name evidence="10" type="ORF">Esi_0135_0024</name>
</gene>
<dbReference type="eggNOG" id="KOG0338">
    <property type="taxonomic scope" value="Eukaryota"/>
</dbReference>
<feature type="compositionally biased region" description="Basic and acidic residues" evidence="6">
    <location>
        <begin position="910"/>
        <end position="921"/>
    </location>
</feature>
<feature type="compositionally biased region" description="Basic residues" evidence="6">
    <location>
        <begin position="802"/>
        <end position="812"/>
    </location>
</feature>
<feature type="domain" description="DEAD-box RNA helicase Q" evidence="9">
    <location>
        <begin position="307"/>
        <end position="335"/>
    </location>
</feature>
<dbReference type="GO" id="GO:0016787">
    <property type="term" value="F:hydrolase activity"/>
    <property type="evidence" value="ECO:0007669"/>
    <property type="project" value="UniProtKB-KW"/>
</dbReference>
<dbReference type="STRING" id="2880.D7FJM8"/>
<dbReference type="Pfam" id="PF00271">
    <property type="entry name" value="Helicase_C"/>
    <property type="match status" value="1"/>
</dbReference>
<dbReference type="SUPFAM" id="SSF52540">
    <property type="entry name" value="P-loop containing nucleoside triphosphate hydrolases"/>
    <property type="match status" value="1"/>
</dbReference>
<feature type="compositionally biased region" description="Basic and acidic residues" evidence="6">
    <location>
        <begin position="813"/>
        <end position="831"/>
    </location>
</feature>
<evidence type="ECO:0000259" key="9">
    <source>
        <dbReference type="PROSITE" id="PS51195"/>
    </source>
</evidence>
<name>D7FJM8_ECTSI</name>
<dbReference type="PROSITE" id="PS51195">
    <property type="entry name" value="Q_MOTIF"/>
    <property type="match status" value="1"/>
</dbReference>
<keyword evidence="2" id="KW-0378">Hydrolase</keyword>
<feature type="domain" description="Helicase C-terminal" evidence="8">
    <location>
        <begin position="524"/>
        <end position="684"/>
    </location>
</feature>
<organism evidence="10 11">
    <name type="scientific">Ectocarpus siliculosus</name>
    <name type="common">Brown alga</name>
    <name type="synonym">Conferva siliculosa</name>
    <dbReference type="NCBI Taxonomy" id="2880"/>
    <lineage>
        <taxon>Eukaryota</taxon>
        <taxon>Sar</taxon>
        <taxon>Stramenopiles</taxon>
        <taxon>Ochrophyta</taxon>
        <taxon>PX clade</taxon>
        <taxon>Phaeophyceae</taxon>
        <taxon>Ectocarpales</taxon>
        <taxon>Ectocarpaceae</taxon>
        <taxon>Ectocarpus</taxon>
    </lineage>
</organism>
<dbReference type="CDD" id="cd17947">
    <property type="entry name" value="DEADc_DDX27"/>
    <property type="match status" value="1"/>
</dbReference>
<dbReference type="PANTHER" id="PTHR47959:SF1">
    <property type="entry name" value="ATP-DEPENDENT RNA HELICASE DBPA"/>
    <property type="match status" value="1"/>
</dbReference>
<feature type="region of interest" description="Disordered" evidence="6">
    <location>
        <begin position="1"/>
        <end position="80"/>
    </location>
</feature>
<evidence type="ECO:0000313" key="10">
    <source>
        <dbReference type="EMBL" id="CBJ29130.1"/>
    </source>
</evidence>
<evidence type="ECO:0000256" key="4">
    <source>
        <dbReference type="ARBA" id="ARBA00022840"/>
    </source>
</evidence>
<feature type="compositionally biased region" description="Basic and acidic residues" evidence="6">
    <location>
        <begin position="849"/>
        <end position="864"/>
    </location>
</feature>
<sequence length="944" mass="102132">MKKPSSGLVMTIASDDEVEPEADTDDDNESEAPVAVAKPAAAPLTKAGRKRQRQKAAAAAGAGRKEGEGAVDPSFSFDVDSGNLGIAERQAVKGWDFKSAIEKLAMEDPRRARTGRVLEDRIAAKRSELRKGKKKAKDNAKAIKAAAAAESQEQDVAGGEGEATASSGLDKMDEDEEEDEAASANGEGGAGSKDGEGVEEESDDDGSGDDEEQEEGLEEDNLRELSAGSRGKRLEAAKRKEDRLSAAAAAAGNDKGQSDNDESDGDEASEEELDEDQLEAKKAAEYFEDGDDADASPGGDDASSGGVPFQQLNISRPLLRAVEAMGYVTPTSVQQRAVPFALAGRDVCASATTGSGKTAAFLLPILERLLYRPKKVAVTRVMIITPTRELGVQIHSMCRSLSQFTDIACALVVGGNKNLKAQEAELRARPDIVICTPGRMVDHLTNSASVHMDDVEILVLDEADRLLELGFQEEVAELVKSCPIGRQTLLFSATMNTKVDDLASLALNKPVRVKASPMNSAPQRLVQEFVRIRQSREQDREAILLSLLTRTFKTKTIVFFDTKILAHRLNIVLGIAGIRAAELHGNLAMTQRLEALDRFKSGDVTVLVATDLAARGLDITGVHTVINFEMPRSADSYIHRVGRTARAGCGGRSVTLIGESRRIVMKEVLKTQGEGVEIKSRAVPQSAIDHFRSKIEGMEASVKAILTEEKVEKEERCAMMEADRAVNLVEHQKEIHARPARQWIVSQQRKTELAEESKAEAVAQALKAAGKTTIPVPPRGGDADRGNTDQGAAKKEREQKLHRLTRKKRRRILAREADEREAKEEAEELKAQGKSVPSNVSSKSMVRAAKKEAREAEKKNEDKPLAQLRGAKRKLDVGSGSAFDFDLNTKKGGAAKGKDGEGKAAGAAESRYKFTEFDPNKRLKRGAKKGSAKFKSKSKFKRKK</sequence>
<dbReference type="GO" id="GO:0005524">
    <property type="term" value="F:ATP binding"/>
    <property type="evidence" value="ECO:0007669"/>
    <property type="project" value="UniProtKB-KW"/>
</dbReference>
<protein>
    <submittedName>
        <fullName evidence="10">DEAD box helicase</fullName>
    </submittedName>
</protein>
<feature type="region of interest" description="Disordered" evidence="6">
    <location>
        <begin position="110"/>
        <end position="277"/>
    </location>
</feature>
<dbReference type="SMART" id="SM00490">
    <property type="entry name" value="HELICc"/>
    <property type="match status" value="1"/>
</dbReference>
<dbReference type="InterPro" id="IPR001650">
    <property type="entry name" value="Helicase_C-like"/>
</dbReference>
<dbReference type="PANTHER" id="PTHR47959">
    <property type="entry name" value="ATP-DEPENDENT RNA HELICASE RHLE-RELATED"/>
    <property type="match status" value="1"/>
</dbReference>